<dbReference type="HOGENOM" id="CLU_431098_0_0_1"/>
<feature type="region of interest" description="Disordered" evidence="2">
    <location>
        <begin position="315"/>
        <end position="334"/>
    </location>
</feature>
<dbReference type="InterPro" id="IPR036291">
    <property type="entry name" value="NAD(P)-bd_dom_sf"/>
</dbReference>
<evidence type="ECO:0000313" key="6">
    <source>
        <dbReference type="Proteomes" id="UP000006591"/>
    </source>
</evidence>
<dbReference type="SUPFAM" id="SSF51735">
    <property type="entry name" value="NAD(P)-binding Rossmann-fold domains"/>
    <property type="match status" value="2"/>
</dbReference>
<dbReference type="Gramene" id="ONIVA03G13180.4">
    <property type="protein sequence ID" value="ONIVA03G13180.4"/>
    <property type="gene ID" value="ONIVA03G13180"/>
</dbReference>
<dbReference type="AlphaFoldDB" id="A0A0E0GKG1"/>
<dbReference type="InterPro" id="IPR008030">
    <property type="entry name" value="NmrA-like"/>
</dbReference>
<feature type="region of interest" description="Disordered" evidence="2">
    <location>
        <begin position="458"/>
        <end position="484"/>
    </location>
</feature>
<reference evidence="5" key="2">
    <citation type="submission" date="2018-04" db="EMBL/GenBank/DDBJ databases">
        <title>OnivRS2 (Oryza nivara Reference Sequence Version 2).</title>
        <authorList>
            <person name="Zhang J."/>
            <person name="Kudrna D."/>
            <person name="Lee S."/>
            <person name="Talag J."/>
            <person name="Rajasekar S."/>
            <person name="Welchert J."/>
            <person name="Hsing Y.-I."/>
            <person name="Wing R.A."/>
        </authorList>
    </citation>
    <scope>NUCLEOTIDE SEQUENCE [LARGE SCALE GENOMIC DNA]</scope>
    <source>
        <strain evidence="5">SL10</strain>
    </source>
</reference>
<dbReference type="Pfam" id="PF01370">
    <property type="entry name" value="Epimerase"/>
    <property type="match status" value="1"/>
</dbReference>
<dbReference type="InterPro" id="IPR050425">
    <property type="entry name" value="NAD(P)_dehydrat-like"/>
</dbReference>
<sequence length="635" mass="68621">MSAVERKTACVTGGNGYIASAHMRICCQDDDDMAKNSHLKDLQALGPLKVFRADIGEEGSLDDAVAGCDYAFLVAAPMNFNSENPEKDLVEAAVNGTLNAMRSCAKAGTVKRVIITSSDAAISRRPLQGDGHVLDEESWSDVDYLRTEKPLAWAYCVSKVLLEKAACKFAEENNTSLVTVFPVFTLGAAPAPVARTSVPGILSLLSVLKPLQSFTGYVSIVHVDDLCRAEIFLAEKEESSTAAARYICCSFNTTVLALARFMAGRYPQYNVKTDRFDGMPEKLRVCCSSEKLIREGFEFKYTNLGDILDDLVDSSSSSTPPGAGAQPNSFSSVKTGSGVGWSSLTKCTRVMELGLGSSTTPLQTQLLELYIGVGAVPNRPSVRRYPQRNPRYRAGRIDAYGHAVSAGEVLAAHPNHVLSRQCSSQQGAVGRIHIVSSESKLERGEIYFLIPAASVPDAKRRTSTGSAAGRGHHVRSKSEGSAAVADWLGSQGSASPEMTRMMRAQKQHHHQHRRRMSTGSHASPWQPHLSDRSTTTMSAVERKTACVTGGNGYIASALIKMLLEKGYAVNTTVRNPDDMAKNSHLKDLQALGPLKVFRADMDEEGSFDDAIAGCDYAFLVAAPMNFNSENPEVQF</sequence>
<organism evidence="5">
    <name type="scientific">Oryza nivara</name>
    <name type="common">Indian wild rice</name>
    <name type="synonym">Oryza sativa f. spontanea</name>
    <dbReference type="NCBI Taxonomy" id="4536"/>
    <lineage>
        <taxon>Eukaryota</taxon>
        <taxon>Viridiplantae</taxon>
        <taxon>Streptophyta</taxon>
        <taxon>Embryophyta</taxon>
        <taxon>Tracheophyta</taxon>
        <taxon>Spermatophyta</taxon>
        <taxon>Magnoliopsida</taxon>
        <taxon>Liliopsida</taxon>
        <taxon>Poales</taxon>
        <taxon>Poaceae</taxon>
        <taxon>BOP clade</taxon>
        <taxon>Oryzoideae</taxon>
        <taxon>Oryzeae</taxon>
        <taxon>Oryzinae</taxon>
        <taxon>Oryza</taxon>
    </lineage>
</organism>
<evidence type="ECO:0008006" key="7">
    <source>
        <dbReference type="Google" id="ProtNLM"/>
    </source>
</evidence>
<dbReference type="InterPro" id="IPR001509">
    <property type="entry name" value="Epimerase_deHydtase"/>
</dbReference>
<dbReference type="Proteomes" id="UP000006591">
    <property type="component" value="Chromosome 3"/>
</dbReference>
<dbReference type="GO" id="GO:0016616">
    <property type="term" value="F:oxidoreductase activity, acting on the CH-OH group of donors, NAD or NADP as acceptor"/>
    <property type="evidence" value="ECO:0007669"/>
    <property type="project" value="TreeGrafter"/>
</dbReference>
<feature type="compositionally biased region" description="Basic residues" evidence="2">
    <location>
        <begin position="503"/>
        <end position="516"/>
    </location>
</feature>
<name>A0A0E0GKG1_ORYNI</name>
<feature type="domain" description="NAD-dependent epimerase/dehydratase" evidence="3">
    <location>
        <begin position="10"/>
        <end position="240"/>
    </location>
</feature>
<keyword evidence="1" id="KW-0560">Oxidoreductase</keyword>
<accession>A0A0E0GKG1</accession>
<dbReference type="PANTHER" id="PTHR10366:SF727">
    <property type="entry name" value="OS10G0477900 PROTEIN"/>
    <property type="match status" value="1"/>
</dbReference>
<dbReference type="Pfam" id="PF14009">
    <property type="entry name" value="PADRE"/>
    <property type="match status" value="1"/>
</dbReference>
<dbReference type="Gene3D" id="3.40.50.720">
    <property type="entry name" value="NAD(P)-binding Rossmann-like Domain"/>
    <property type="match status" value="2"/>
</dbReference>
<dbReference type="PANTHER" id="PTHR10366">
    <property type="entry name" value="NAD DEPENDENT EPIMERASE/DEHYDRATASE"/>
    <property type="match status" value="1"/>
</dbReference>
<dbReference type="FunFam" id="3.40.50.720:FF:000085">
    <property type="entry name" value="Dihydroflavonol reductase"/>
    <property type="match status" value="1"/>
</dbReference>
<dbReference type="EnsemblPlants" id="ONIVA03G13180.4">
    <property type="protein sequence ID" value="ONIVA03G13180.4"/>
    <property type="gene ID" value="ONIVA03G13180"/>
</dbReference>
<evidence type="ECO:0000313" key="5">
    <source>
        <dbReference type="EnsemblPlants" id="ONIVA03G13180.4"/>
    </source>
</evidence>
<evidence type="ECO:0000256" key="2">
    <source>
        <dbReference type="SAM" id="MobiDB-lite"/>
    </source>
</evidence>
<feature type="domain" description="NmrA-like" evidence="4">
    <location>
        <begin position="542"/>
        <end position="622"/>
    </location>
</feature>
<dbReference type="InterPro" id="IPR025322">
    <property type="entry name" value="PADRE_dom"/>
</dbReference>
<evidence type="ECO:0000256" key="1">
    <source>
        <dbReference type="ARBA" id="ARBA00023002"/>
    </source>
</evidence>
<protein>
    <recommendedName>
        <fullName evidence="7">NAD-dependent epimerase/dehydratase domain-containing protein</fullName>
    </recommendedName>
</protein>
<feature type="region of interest" description="Disordered" evidence="2">
    <location>
        <begin position="502"/>
        <end position="536"/>
    </location>
</feature>
<evidence type="ECO:0000259" key="3">
    <source>
        <dbReference type="Pfam" id="PF01370"/>
    </source>
</evidence>
<dbReference type="Pfam" id="PF05368">
    <property type="entry name" value="NmrA"/>
    <property type="match status" value="1"/>
</dbReference>
<proteinExistence type="predicted"/>
<keyword evidence="6" id="KW-1185">Reference proteome</keyword>
<evidence type="ECO:0000259" key="4">
    <source>
        <dbReference type="Pfam" id="PF05368"/>
    </source>
</evidence>
<dbReference type="CDD" id="cd08958">
    <property type="entry name" value="FR_SDR_e"/>
    <property type="match status" value="1"/>
</dbReference>
<reference evidence="5" key="1">
    <citation type="submission" date="2015-04" db="UniProtKB">
        <authorList>
            <consortium name="EnsemblPlants"/>
        </authorList>
    </citation>
    <scope>IDENTIFICATION</scope>
    <source>
        <strain evidence="5">SL10</strain>
    </source>
</reference>